<evidence type="ECO:0000256" key="4">
    <source>
        <dbReference type="ARBA" id="ARBA00022989"/>
    </source>
</evidence>
<evidence type="ECO:0000256" key="5">
    <source>
        <dbReference type="ARBA" id="ARBA00023040"/>
    </source>
</evidence>
<dbReference type="SMART" id="SM01381">
    <property type="entry name" value="7TM_GPCR_Srsx"/>
    <property type="match status" value="1"/>
</dbReference>
<evidence type="ECO:0000256" key="6">
    <source>
        <dbReference type="ARBA" id="ARBA00023136"/>
    </source>
</evidence>
<dbReference type="EMBL" id="CALNXJ010000023">
    <property type="protein sequence ID" value="CAH3128250.1"/>
    <property type="molecule type" value="Genomic_DNA"/>
</dbReference>
<evidence type="ECO:0000256" key="8">
    <source>
        <dbReference type="ARBA" id="ARBA00023224"/>
    </source>
</evidence>
<evidence type="ECO:0000256" key="2">
    <source>
        <dbReference type="ARBA" id="ARBA00022475"/>
    </source>
</evidence>
<dbReference type="PANTHER" id="PTHR24249">
    <property type="entry name" value="HISTAMINE RECEPTOR-RELATED G-PROTEIN COUPLED RECEPTOR"/>
    <property type="match status" value="1"/>
</dbReference>
<evidence type="ECO:0000313" key="13">
    <source>
        <dbReference type="Proteomes" id="UP001159428"/>
    </source>
</evidence>
<dbReference type="AlphaFoldDB" id="A0AAU9WW42"/>
<keyword evidence="4 10" id="KW-1133">Transmembrane helix</keyword>
<dbReference type="Proteomes" id="UP001159428">
    <property type="component" value="Unassembled WGS sequence"/>
</dbReference>
<comment type="caution">
    <text evidence="12">The sequence shown here is derived from an EMBL/GenBank/DDBJ whole genome shotgun (WGS) entry which is preliminary data.</text>
</comment>
<protein>
    <recommendedName>
        <fullName evidence="11">G-protein coupled receptors family 1 profile domain-containing protein</fullName>
    </recommendedName>
</protein>
<feature type="transmembrane region" description="Helical" evidence="10">
    <location>
        <begin position="152"/>
        <end position="172"/>
    </location>
</feature>
<name>A0AAU9WW42_9CNID</name>
<keyword evidence="13" id="KW-1185">Reference proteome</keyword>
<dbReference type="PRINTS" id="PR00237">
    <property type="entry name" value="GPCRRHODOPSN"/>
</dbReference>
<evidence type="ECO:0000256" key="1">
    <source>
        <dbReference type="ARBA" id="ARBA00004651"/>
    </source>
</evidence>
<dbReference type="GO" id="GO:0005886">
    <property type="term" value="C:plasma membrane"/>
    <property type="evidence" value="ECO:0007669"/>
    <property type="project" value="UniProtKB-SubCell"/>
</dbReference>
<dbReference type="Gene3D" id="1.20.1070.10">
    <property type="entry name" value="Rhodopsin 7-helix transmembrane proteins"/>
    <property type="match status" value="2"/>
</dbReference>
<dbReference type="SUPFAM" id="SSF81321">
    <property type="entry name" value="Family A G protein-coupled receptor-like"/>
    <property type="match status" value="1"/>
</dbReference>
<dbReference type="Pfam" id="PF00001">
    <property type="entry name" value="7tm_1"/>
    <property type="match status" value="1"/>
</dbReference>
<proteinExistence type="predicted"/>
<evidence type="ECO:0000259" key="11">
    <source>
        <dbReference type="PROSITE" id="PS50262"/>
    </source>
</evidence>
<feature type="compositionally biased region" description="Basic and acidic residues" evidence="9">
    <location>
        <begin position="7"/>
        <end position="20"/>
    </location>
</feature>
<keyword evidence="3 10" id="KW-0812">Transmembrane</keyword>
<dbReference type="InterPro" id="IPR050569">
    <property type="entry name" value="TAAR"/>
</dbReference>
<evidence type="ECO:0000313" key="12">
    <source>
        <dbReference type="EMBL" id="CAH3128250.1"/>
    </source>
</evidence>
<feature type="transmembrane region" description="Helical" evidence="10">
    <location>
        <begin position="63"/>
        <end position="86"/>
    </location>
</feature>
<dbReference type="GO" id="GO:0004930">
    <property type="term" value="F:G protein-coupled receptor activity"/>
    <property type="evidence" value="ECO:0007669"/>
    <property type="project" value="UniProtKB-KW"/>
</dbReference>
<keyword evidence="5" id="KW-0297">G-protein coupled receptor</keyword>
<dbReference type="PANTHER" id="PTHR24249:SF372">
    <property type="entry name" value="G-PROTEIN COUPLED RECEPTORS FAMILY 1 PROFILE DOMAIN-CONTAINING PROTEIN"/>
    <property type="match status" value="1"/>
</dbReference>
<dbReference type="InterPro" id="IPR017452">
    <property type="entry name" value="GPCR_Rhodpsn_7TM"/>
</dbReference>
<keyword evidence="7" id="KW-0675">Receptor</keyword>
<reference evidence="12 13" key="1">
    <citation type="submission" date="2022-05" db="EMBL/GenBank/DDBJ databases">
        <authorList>
            <consortium name="Genoscope - CEA"/>
            <person name="William W."/>
        </authorList>
    </citation>
    <scope>NUCLEOTIDE SEQUENCE [LARGE SCALE GENOMIC DNA]</scope>
</reference>
<evidence type="ECO:0000256" key="9">
    <source>
        <dbReference type="SAM" id="MobiDB-lite"/>
    </source>
</evidence>
<feature type="domain" description="G-protein coupled receptors family 1 profile" evidence="11">
    <location>
        <begin position="42"/>
        <end position="74"/>
    </location>
</feature>
<dbReference type="InterPro" id="IPR000276">
    <property type="entry name" value="GPCR_Rhodpsn"/>
</dbReference>
<gene>
    <name evidence="12" type="ORF">PMEA_00013382</name>
</gene>
<evidence type="ECO:0000256" key="7">
    <source>
        <dbReference type="ARBA" id="ARBA00023170"/>
    </source>
</evidence>
<keyword evidence="2" id="KW-1003">Cell membrane</keyword>
<evidence type="ECO:0000256" key="3">
    <source>
        <dbReference type="ARBA" id="ARBA00022692"/>
    </source>
</evidence>
<comment type="subcellular location">
    <subcellularLocation>
        <location evidence="1">Cell membrane</location>
        <topology evidence="1">Multi-pass membrane protein</topology>
    </subcellularLocation>
</comment>
<evidence type="ECO:0000256" key="10">
    <source>
        <dbReference type="SAM" id="Phobius"/>
    </source>
</evidence>
<accession>A0AAU9WW42</accession>
<sequence length="231" mass="26246">MNFTDRGNGDTESSHSNEENERTITIINSALNVPLILTSILGNSLVVAVIVKNRSLQSPSMIFLFSLALSDLLVGMMAFFVCGVSLDTVTAISVDRLMALTYHLRYPSLVTPCRIYGIVRRHRLRIDAQQLAVRSNCSPENVAHMARLRKSALNMFVFYIVLILCYFPMYILSTLHGASLLNWETKWDFAHTAVFMNSSINPVLYCWRLPELREAIVKMLRKIFCVQTHQN</sequence>
<dbReference type="PROSITE" id="PS50262">
    <property type="entry name" value="G_PROTEIN_RECEP_F1_2"/>
    <property type="match status" value="1"/>
</dbReference>
<organism evidence="12 13">
    <name type="scientific">Pocillopora meandrina</name>
    <dbReference type="NCBI Taxonomy" id="46732"/>
    <lineage>
        <taxon>Eukaryota</taxon>
        <taxon>Metazoa</taxon>
        <taxon>Cnidaria</taxon>
        <taxon>Anthozoa</taxon>
        <taxon>Hexacorallia</taxon>
        <taxon>Scleractinia</taxon>
        <taxon>Astrocoeniina</taxon>
        <taxon>Pocilloporidae</taxon>
        <taxon>Pocillopora</taxon>
    </lineage>
</organism>
<keyword evidence="6 10" id="KW-0472">Membrane</keyword>
<keyword evidence="8" id="KW-0807">Transducer</keyword>
<feature type="region of interest" description="Disordered" evidence="9">
    <location>
        <begin position="1"/>
        <end position="20"/>
    </location>
</feature>
<feature type="transmembrane region" description="Helical" evidence="10">
    <location>
        <begin position="31"/>
        <end position="51"/>
    </location>
</feature>